<sequence>MQYSQTLCWPKQFEESDPNFRPVTLLNSLEGCCSSPCLVNTPFDSDVSLFLCSFLGGLLSHPSREVRLGTGTPGSFIPSQKVPRLSERGLLFRHLRKRWCC</sequence>
<keyword evidence="2" id="KW-1185">Reference proteome</keyword>
<dbReference type="AlphaFoldDB" id="A0AAV4WED4"/>
<gene>
    <name evidence="1" type="ORF">CDAR_584291</name>
</gene>
<comment type="caution">
    <text evidence="1">The sequence shown here is derived from an EMBL/GenBank/DDBJ whole genome shotgun (WGS) entry which is preliminary data.</text>
</comment>
<proteinExistence type="predicted"/>
<reference evidence="1 2" key="1">
    <citation type="submission" date="2021-06" db="EMBL/GenBank/DDBJ databases">
        <title>Caerostris darwini draft genome.</title>
        <authorList>
            <person name="Kono N."/>
            <person name="Arakawa K."/>
        </authorList>
    </citation>
    <scope>NUCLEOTIDE SEQUENCE [LARGE SCALE GENOMIC DNA]</scope>
</reference>
<organism evidence="1 2">
    <name type="scientific">Caerostris darwini</name>
    <dbReference type="NCBI Taxonomy" id="1538125"/>
    <lineage>
        <taxon>Eukaryota</taxon>
        <taxon>Metazoa</taxon>
        <taxon>Ecdysozoa</taxon>
        <taxon>Arthropoda</taxon>
        <taxon>Chelicerata</taxon>
        <taxon>Arachnida</taxon>
        <taxon>Araneae</taxon>
        <taxon>Araneomorphae</taxon>
        <taxon>Entelegynae</taxon>
        <taxon>Araneoidea</taxon>
        <taxon>Araneidae</taxon>
        <taxon>Caerostris</taxon>
    </lineage>
</organism>
<protein>
    <submittedName>
        <fullName evidence="1">Uncharacterized protein</fullName>
    </submittedName>
</protein>
<accession>A0AAV4WED4</accession>
<dbReference type="Proteomes" id="UP001054837">
    <property type="component" value="Unassembled WGS sequence"/>
</dbReference>
<evidence type="ECO:0000313" key="2">
    <source>
        <dbReference type="Proteomes" id="UP001054837"/>
    </source>
</evidence>
<evidence type="ECO:0000313" key="1">
    <source>
        <dbReference type="EMBL" id="GIY80341.1"/>
    </source>
</evidence>
<name>A0AAV4WED4_9ARAC</name>
<dbReference type="EMBL" id="BPLQ01014500">
    <property type="protein sequence ID" value="GIY80341.1"/>
    <property type="molecule type" value="Genomic_DNA"/>
</dbReference>